<evidence type="ECO:0000313" key="8">
    <source>
        <dbReference type="Proteomes" id="UP001172159"/>
    </source>
</evidence>
<accession>A0AA40AT97</accession>
<feature type="compositionally biased region" description="Pro residues" evidence="4">
    <location>
        <begin position="42"/>
        <end position="53"/>
    </location>
</feature>
<dbReference type="PROSITE" id="PS50090">
    <property type="entry name" value="MYB_LIKE"/>
    <property type="match status" value="2"/>
</dbReference>
<dbReference type="PROSITE" id="PS51294">
    <property type="entry name" value="HTH_MYB"/>
    <property type="match status" value="1"/>
</dbReference>
<protein>
    <submittedName>
        <fullName evidence="7">Uncharacterized protein</fullName>
    </submittedName>
</protein>
<feature type="region of interest" description="Disordered" evidence="4">
    <location>
        <begin position="830"/>
        <end position="969"/>
    </location>
</feature>
<dbReference type="InterPro" id="IPR009057">
    <property type="entry name" value="Homeodomain-like_sf"/>
</dbReference>
<feature type="compositionally biased region" description="Polar residues" evidence="4">
    <location>
        <begin position="1"/>
        <end position="21"/>
    </location>
</feature>
<evidence type="ECO:0000259" key="6">
    <source>
        <dbReference type="PROSITE" id="PS51294"/>
    </source>
</evidence>
<keyword evidence="2" id="KW-0238">DNA-binding</keyword>
<feature type="compositionally biased region" description="Basic and acidic residues" evidence="4">
    <location>
        <begin position="224"/>
        <end position="233"/>
    </location>
</feature>
<dbReference type="GO" id="GO:0000976">
    <property type="term" value="F:transcription cis-regulatory region binding"/>
    <property type="evidence" value="ECO:0007669"/>
    <property type="project" value="TreeGrafter"/>
</dbReference>
<feature type="compositionally biased region" description="Basic and acidic residues" evidence="4">
    <location>
        <begin position="138"/>
        <end position="149"/>
    </location>
</feature>
<dbReference type="EMBL" id="JAUKTV010000012">
    <property type="protein sequence ID" value="KAK0721557.1"/>
    <property type="molecule type" value="Genomic_DNA"/>
</dbReference>
<dbReference type="InterPro" id="IPR017930">
    <property type="entry name" value="Myb_dom"/>
</dbReference>
<name>A0AA40AT97_9PEZI</name>
<dbReference type="Pfam" id="PF13921">
    <property type="entry name" value="Myb_DNA-bind_6"/>
    <property type="match status" value="1"/>
</dbReference>
<feature type="domain" description="Myb-like" evidence="5">
    <location>
        <begin position="594"/>
        <end position="643"/>
    </location>
</feature>
<evidence type="ECO:0000256" key="2">
    <source>
        <dbReference type="ARBA" id="ARBA00023125"/>
    </source>
</evidence>
<feature type="compositionally biased region" description="Acidic residues" evidence="4">
    <location>
        <begin position="889"/>
        <end position="905"/>
    </location>
</feature>
<feature type="region of interest" description="Disordered" evidence="4">
    <location>
        <begin position="1"/>
        <end position="509"/>
    </location>
</feature>
<comment type="subcellular location">
    <subcellularLocation>
        <location evidence="1">Nucleus</location>
    </subcellularLocation>
</comment>
<dbReference type="Proteomes" id="UP001172159">
    <property type="component" value="Unassembled WGS sequence"/>
</dbReference>
<feature type="compositionally biased region" description="Pro residues" evidence="4">
    <location>
        <begin position="950"/>
        <end position="960"/>
    </location>
</feature>
<evidence type="ECO:0000256" key="3">
    <source>
        <dbReference type="ARBA" id="ARBA00023242"/>
    </source>
</evidence>
<keyword evidence="3" id="KW-0539">Nucleus</keyword>
<feature type="domain" description="HTH myb-type" evidence="6">
    <location>
        <begin position="594"/>
        <end position="647"/>
    </location>
</feature>
<dbReference type="PANTHER" id="PTHR46380:SF2">
    <property type="entry name" value="CYCLIN-D-BINDING MYB-LIKE TRANSCRIPTION FACTOR 1"/>
    <property type="match status" value="1"/>
</dbReference>
<comment type="caution">
    <text evidence="7">The sequence shown here is derived from an EMBL/GenBank/DDBJ whole genome shotgun (WGS) entry which is preliminary data.</text>
</comment>
<feature type="compositionally biased region" description="Acidic residues" evidence="4">
    <location>
        <begin position="469"/>
        <end position="478"/>
    </location>
</feature>
<feature type="compositionally biased region" description="Acidic residues" evidence="4">
    <location>
        <begin position="125"/>
        <end position="137"/>
    </location>
</feature>
<feature type="domain" description="Myb-like" evidence="5">
    <location>
        <begin position="646"/>
        <end position="717"/>
    </location>
</feature>
<dbReference type="PANTHER" id="PTHR46380">
    <property type="entry name" value="CYCLIN-D-BINDING MYB-LIKE TRANSCRIPTION FACTOR 1"/>
    <property type="match status" value="1"/>
</dbReference>
<reference evidence="7" key="1">
    <citation type="submission" date="2023-06" db="EMBL/GenBank/DDBJ databases">
        <title>Genome-scale phylogeny and comparative genomics of the fungal order Sordariales.</title>
        <authorList>
            <consortium name="Lawrence Berkeley National Laboratory"/>
            <person name="Hensen N."/>
            <person name="Bonometti L."/>
            <person name="Westerberg I."/>
            <person name="Brannstrom I.O."/>
            <person name="Guillou S."/>
            <person name="Cros-Aarteil S."/>
            <person name="Calhoun S."/>
            <person name="Haridas S."/>
            <person name="Kuo A."/>
            <person name="Mondo S."/>
            <person name="Pangilinan J."/>
            <person name="Riley R."/>
            <person name="Labutti K."/>
            <person name="Andreopoulos B."/>
            <person name="Lipzen A."/>
            <person name="Chen C."/>
            <person name="Yanf M."/>
            <person name="Daum C."/>
            <person name="Ng V."/>
            <person name="Clum A."/>
            <person name="Steindorff A."/>
            <person name="Ohm R."/>
            <person name="Martin F."/>
            <person name="Silar P."/>
            <person name="Natvig D."/>
            <person name="Lalanne C."/>
            <person name="Gautier V."/>
            <person name="Ament-Velasquez S.L."/>
            <person name="Kruys A."/>
            <person name="Hutchinson M.I."/>
            <person name="Powell A.J."/>
            <person name="Barry K."/>
            <person name="Miller A.N."/>
            <person name="Grigoriev I.V."/>
            <person name="Debuchy R."/>
            <person name="Gladieux P."/>
            <person name="Thoren M.H."/>
            <person name="Johannesson H."/>
        </authorList>
    </citation>
    <scope>NUCLEOTIDE SEQUENCE</scope>
    <source>
        <strain evidence="7">CBS 540.89</strain>
    </source>
</reference>
<dbReference type="CDD" id="cd00167">
    <property type="entry name" value="SANT"/>
    <property type="match status" value="1"/>
</dbReference>
<feature type="compositionally biased region" description="Low complexity" evidence="4">
    <location>
        <begin position="906"/>
        <end position="918"/>
    </location>
</feature>
<organism evidence="7 8">
    <name type="scientific">Apiosordaria backusii</name>
    <dbReference type="NCBI Taxonomy" id="314023"/>
    <lineage>
        <taxon>Eukaryota</taxon>
        <taxon>Fungi</taxon>
        <taxon>Dikarya</taxon>
        <taxon>Ascomycota</taxon>
        <taxon>Pezizomycotina</taxon>
        <taxon>Sordariomycetes</taxon>
        <taxon>Sordariomycetidae</taxon>
        <taxon>Sordariales</taxon>
        <taxon>Lasiosphaeriaceae</taxon>
        <taxon>Apiosordaria</taxon>
    </lineage>
</organism>
<dbReference type="Gene3D" id="1.10.10.60">
    <property type="entry name" value="Homeodomain-like"/>
    <property type="match status" value="2"/>
</dbReference>
<dbReference type="InterPro" id="IPR051651">
    <property type="entry name" value="DMTF1_DNA-bind_reg"/>
</dbReference>
<feature type="compositionally biased region" description="Acidic residues" evidence="4">
    <location>
        <begin position="335"/>
        <end position="361"/>
    </location>
</feature>
<feature type="compositionally biased region" description="Basic and acidic residues" evidence="4">
    <location>
        <begin position="836"/>
        <end position="846"/>
    </location>
</feature>
<dbReference type="SUPFAM" id="SSF46689">
    <property type="entry name" value="Homeodomain-like"/>
    <property type="match status" value="2"/>
</dbReference>
<feature type="compositionally biased region" description="Acidic residues" evidence="4">
    <location>
        <begin position="933"/>
        <end position="942"/>
    </location>
</feature>
<dbReference type="AlphaFoldDB" id="A0AA40AT97"/>
<evidence type="ECO:0000256" key="4">
    <source>
        <dbReference type="SAM" id="MobiDB-lite"/>
    </source>
</evidence>
<evidence type="ECO:0000313" key="7">
    <source>
        <dbReference type="EMBL" id="KAK0721557.1"/>
    </source>
</evidence>
<dbReference type="InterPro" id="IPR001005">
    <property type="entry name" value="SANT/Myb"/>
</dbReference>
<feature type="compositionally biased region" description="Basic residues" evidence="4">
    <location>
        <begin position="486"/>
        <end position="498"/>
    </location>
</feature>
<feature type="compositionally biased region" description="Acidic residues" evidence="4">
    <location>
        <begin position="311"/>
        <end position="327"/>
    </location>
</feature>
<dbReference type="GO" id="GO:0003700">
    <property type="term" value="F:DNA-binding transcription factor activity"/>
    <property type="evidence" value="ECO:0007669"/>
    <property type="project" value="TreeGrafter"/>
</dbReference>
<keyword evidence="8" id="KW-1185">Reference proteome</keyword>
<evidence type="ECO:0000256" key="1">
    <source>
        <dbReference type="ARBA" id="ARBA00004123"/>
    </source>
</evidence>
<proteinExistence type="predicted"/>
<dbReference type="SMART" id="SM00717">
    <property type="entry name" value="SANT"/>
    <property type="match status" value="3"/>
</dbReference>
<dbReference type="GO" id="GO:0005634">
    <property type="term" value="C:nucleus"/>
    <property type="evidence" value="ECO:0007669"/>
    <property type="project" value="UniProtKB-SubCell"/>
</dbReference>
<evidence type="ECO:0000259" key="5">
    <source>
        <dbReference type="PROSITE" id="PS50090"/>
    </source>
</evidence>
<gene>
    <name evidence="7" type="ORF">B0T21DRAFT_373885</name>
</gene>
<sequence length="969" mass="107711">MGNEQSVPHDNADTDGQSGRSSPLPRWDHPWNQENGDGPLPQIEPFPDSPPPEAALSQPTKSKKKKKMKRDRESTAGAAMDSPAAGPRSLPQPTPIKRKKKTRPSLGNAENVSPDGSARRPEAAAAEDDMELDGPEEDLAHLKTERPDHDSDDDVDMDGPSTQSPSVSKPPELQYENEESPSSPVVHDKSEAGVEEEGEAIDVSRIELEDGVDEERNFPPPTVKNERLRKVVDESGPDYDSGYVETDDSAERSQRFPTQVSPALDQEEGTPSGDEAMLDVRAAPEGDEEEVMDGTPESDASPAQALKAAPEGDDREEGTPENDDEEEQAHKAAPESDDDEEGAPESEAGDEELVNERDEEATVNGVRTRSSPDLGGDEAAEAASPSPPPPSSIRPRSTKRKVKRAFDPDAPPNVPQEQPEESPTRAHKKRKSRPQPEEEEEDGEQASADTLPPKKQKTKKIREILQEQQEGENEEEAPDAPTPAPKQKKVAKAKKSKKAALNEEEPAVDQHGYATGRLTTIEEEKVTRAVNKFRRDEGMTQQEINKIIHENPAAAAIAAKGAPTPHGALWSTVCEACPSRKRLKLQKFCRQKFHNFVARGQWTAQQDEELQEMMNIHGNKWTVIGGLINRHPQDVRDRWRDHLICQDKAKKNEWSYEEEKKLIKVVKEAINKIQKDLISRKEDKGQAESLVNWQGISAAMGQTRNRLQCMEKWKRILKAEPIADRDRVMTLLPDTDNWRVKLARQDLRRIIPVEKYRLACVVRDSCAEGEKEINWKKITERVFQAKYQRQALVVVWGRLRSSVPNHGDKTVHECAQHIIDIYDRDGNFGDNYGDYPDERATPDSARKPPASAKKAKNSKDSKSRRKSARKNSTPSAKPKEAKSAAIVVDETDSELEAEREEDTEMADAPPVDSDAASIDPDDEPALSTLSSSDMDDMDDMDDIPARLPGQSPPRPTPPPGRTTRRVARR</sequence>